<comment type="caution">
    <text evidence="2">The sequence shown here is derived from an EMBL/GenBank/DDBJ whole genome shotgun (WGS) entry which is preliminary data.</text>
</comment>
<dbReference type="EMBL" id="JBFXLS010000045">
    <property type="protein sequence ID" value="KAL2824278.1"/>
    <property type="molecule type" value="Genomic_DNA"/>
</dbReference>
<keyword evidence="3" id="KW-1185">Reference proteome</keyword>
<keyword evidence="1" id="KW-1133">Transmembrane helix</keyword>
<feature type="transmembrane region" description="Helical" evidence="1">
    <location>
        <begin position="20"/>
        <end position="41"/>
    </location>
</feature>
<name>A0ABR4IBM1_9EURO</name>
<reference evidence="2 3" key="1">
    <citation type="submission" date="2024-07" db="EMBL/GenBank/DDBJ databases">
        <title>Section-level genome sequencing and comparative genomics of Aspergillus sections Usti and Cavernicolus.</title>
        <authorList>
            <consortium name="Lawrence Berkeley National Laboratory"/>
            <person name="Nybo J.L."/>
            <person name="Vesth T.C."/>
            <person name="Theobald S."/>
            <person name="Frisvad J.C."/>
            <person name="Larsen T.O."/>
            <person name="Kjaerboelling I."/>
            <person name="Rothschild-Mancinelli K."/>
            <person name="Lyhne E.K."/>
            <person name="Kogle M.E."/>
            <person name="Barry K."/>
            <person name="Clum A."/>
            <person name="Na H."/>
            <person name="Ledsgaard L."/>
            <person name="Lin J."/>
            <person name="Lipzen A."/>
            <person name="Kuo A."/>
            <person name="Riley R."/>
            <person name="Mondo S."/>
            <person name="LaButti K."/>
            <person name="Haridas S."/>
            <person name="Pangalinan J."/>
            <person name="Salamov A.A."/>
            <person name="Simmons B.A."/>
            <person name="Magnuson J.K."/>
            <person name="Chen J."/>
            <person name="Drula E."/>
            <person name="Henrissat B."/>
            <person name="Wiebenga A."/>
            <person name="Lubbers R.J."/>
            <person name="Gomes A.C."/>
            <person name="Makela M.R."/>
            <person name="Stajich J."/>
            <person name="Grigoriev I.V."/>
            <person name="Mortensen U.H."/>
            <person name="De vries R.P."/>
            <person name="Baker S.E."/>
            <person name="Andersen M.R."/>
        </authorList>
    </citation>
    <scope>NUCLEOTIDE SEQUENCE [LARGE SCALE GENOMIC DNA]</scope>
    <source>
        <strain evidence="2 3">CBS 600.67</strain>
    </source>
</reference>
<organism evidence="2 3">
    <name type="scientific">Aspergillus cavernicola</name>
    <dbReference type="NCBI Taxonomy" id="176166"/>
    <lineage>
        <taxon>Eukaryota</taxon>
        <taxon>Fungi</taxon>
        <taxon>Dikarya</taxon>
        <taxon>Ascomycota</taxon>
        <taxon>Pezizomycotina</taxon>
        <taxon>Eurotiomycetes</taxon>
        <taxon>Eurotiomycetidae</taxon>
        <taxon>Eurotiales</taxon>
        <taxon>Aspergillaceae</taxon>
        <taxon>Aspergillus</taxon>
        <taxon>Aspergillus subgen. Nidulantes</taxon>
    </lineage>
</organism>
<proteinExistence type="predicted"/>
<accession>A0ABR4IBM1</accession>
<evidence type="ECO:0000256" key="1">
    <source>
        <dbReference type="SAM" id="Phobius"/>
    </source>
</evidence>
<gene>
    <name evidence="2" type="ORF">BDW59DRAFT_87691</name>
</gene>
<keyword evidence="1" id="KW-0812">Transmembrane</keyword>
<evidence type="ECO:0000313" key="3">
    <source>
        <dbReference type="Proteomes" id="UP001610335"/>
    </source>
</evidence>
<protein>
    <submittedName>
        <fullName evidence="2">Uncharacterized protein</fullName>
    </submittedName>
</protein>
<dbReference type="Proteomes" id="UP001610335">
    <property type="component" value="Unassembled WGS sequence"/>
</dbReference>
<evidence type="ECO:0000313" key="2">
    <source>
        <dbReference type="EMBL" id="KAL2824278.1"/>
    </source>
</evidence>
<sequence>MYYTGDLGPKIRFVYRATTLFQLAYSWFCVGATAGAVMLILRGSSRIESLFMSRRCILFLLGMEVGCRKWAPPMSKLRWLEW</sequence>
<keyword evidence="1" id="KW-0472">Membrane</keyword>